<comment type="caution">
    <text evidence="3">The sequence shown here is derived from an EMBL/GenBank/DDBJ whole genome shotgun (WGS) entry which is preliminary data.</text>
</comment>
<accession>A0A9P6E4S5</accession>
<dbReference type="Gene3D" id="2.60.120.260">
    <property type="entry name" value="Galactose-binding domain-like"/>
    <property type="match status" value="2"/>
</dbReference>
<organism evidence="3 4">
    <name type="scientific">Crepidotus variabilis</name>
    <dbReference type="NCBI Taxonomy" id="179855"/>
    <lineage>
        <taxon>Eukaryota</taxon>
        <taxon>Fungi</taxon>
        <taxon>Dikarya</taxon>
        <taxon>Basidiomycota</taxon>
        <taxon>Agaricomycotina</taxon>
        <taxon>Agaricomycetes</taxon>
        <taxon>Agaricomycetidae</taxon>
        <taxon>Agaricales</taxon>
        <taxon>Agaricineae</taxon>
        <taxon>Crepidotaceae</taxon>
        <taxon>Crepidotus</taxon>
    </lineage>
</organism>
<dbReference type="AlphaFoldDB" id="A0A9P6E4S5"/>
<keyword evidence="4" id="KW-1185">Reference proteome</keyword>
<gene>
    <name evidence="3" type="ORF">CPB83DRAFT_899543</name>
</gene>
<keyword evidence="2" id="KW-0812">Transmembrane</keyword>
<sequence>MSNRRIIVDDTDPSINYVGTSWKADQGSHDHIGTQGPPYRSTLHGTDMSASFSFQFSGTDIAIFGSANSRNISGILDPQWECFIDQKHFGTEIESLAQYGDDNNRVFFESPSLLDKSHTLTVNVTVAHNQIFWLDSIEYTPSPTISLEYSVTRVWGEDLELRYGQGWKFEDGVFRNMTQTKDAFLEFDFIGDSITWVSWSTGDYPANTTKGSYSIDGGSPHIFNITLRRPSEIGQIVYNQKLFETPLFPRGRHNISVVYHGNAETFPLTLDYLLVQNGTAQPPKANHGPTSANGAPTSVDGALPTAKNDHASQPTKKSNSGGVVGGVVSACCVIIIIIIILIRRRRYFNNSYSISVEPFPLPSAGLAWDDPSQTANSPPAGFPAIRKFALNPGGETNLPSNGIATSLRSPAPTLPNGLINQPSFEGINEIPTHEHHLSPNGASTRVVRHEDSGVRCIQVVPQNVFELPPEYTTG</sequence>
<dbReference type="Proteomes" id="UP000807306">
    <property type="component" value="Unassembled WGS sequence"/>
</dbReference>
<evidence type="ECO:0000313" key="4">
    <source>
        <dbReference type="Proteomes" id="UP000807306"/>
    </source>
</evidence>
<evidence type="ECO:0000256" key="1">
    <source>
        <dbReference type="SAM" id="MobiDB-lite"/>
    </source>
</evidence>
<dbReference type="EMBL" id="MU157941">
    <property type="protein sequence ID" value="KAF9522539.1"/>
    <property type="molecule type" value="Genomic_DNA"/>
</dbReference>
<proteinExistence type="predicted"/>
<keyword evidence="2" id="KW-0472">Membrane</keyword>
<feature type="region of interest" description="Disordered" evidence="1">
    <location>
        <begin position="281"/>
        <end position="321"/>
    </location>
</feature>
<dbReference type="OrthoDB" id="3052647at2759"/>
<evidence type="ECO:0000256" key="2">
    <source>
        <dbReference type="SAM" id="Phobius"/>
    </source>
</evidence>
<reference evidence="3" key="1">
    <citation type="submission" date="2020-11" db="EMBL/GenBank/DDBJ databases">
        <authorList>
            <consortium name="DOE Joint Genome Institute"/>
            <person name="Ahrendt S."/>
            <person name="Riley R."/>
            <person name="Andreopoulos W."/>
            <person name="Labutti K."/>
            <person name="Pangilinan J."/>
            <person name="Ruiz-Duenas F.J."/>
            <person name="Barrasa J.M."/>
            <person name="Sanchez-Garcia M."/>
            <person name="Camarero S."/>
            <person name="Miyauchi S."/>
            <person name="Serrano A."/>
            <person name="Linde D."/>
            <person name="Babiker R."/>
            <person name="Drula E."/>
            <person name="Ayuso-Fernandez I."/>
            <person name="Pacheco R."/>
            <person name="Padilla G."/>
            <person name="Ferreira P."/>
            <person name="Barriuso J."/>
            <person name="Kellner H."/>
            <person name="Castanera R."/>
            <person name="Alfaro M."/>
            <person name="Ramirez L."/>
            <person name="Pisabarro A.G."/>
            <person name="Kuo A."/>
            <person name="Tritt A."/>
            <person name="Lipzen A."/>
            <person name="He G."/>
            <person name="Yan M."/>
            <person name="Ng V."/>
            <person name="Cullen D."/>
            <person name="Martin F."/>
            <person name="Rosso M.-N."/>
            <person name="Henrissat B."/>
            <person name="Hibbett D."/>
            <person name="Martinez A.T."/>
            <person name="Grigoriev I.V."/>
        </authorList>
    </citation>
    <scope>NUCLEOTIDE SEQUENCE</scope>
    <source>
        <strain evidence="3">CBS 506.95</strain>
    </source>
</reference>
<feature type="transmembrane region" description="Helical" evidence="2">
    <location>
        <begin position="322"/>
        <end position="342"/>
    </location>
</feature>
<keyword evidence="2" id="KW-1133">Transmembrane helix</keyword>
<evidence type="ECO:0000313" key="3">
    <source>
        <dbReference type="EMBL" id="KAF9522539.1"/>
    </source>
</evidence>
<evidence type="ECO:0008006" key="5">
    <source>
        <dbReference type="Google" id="ProtNLM"/>
    </source>
</evidence>
<name>A0A9P6E4S5_9AGAR</name>
<feature type="compositionally biased region" description="Polar residues" evidence="1">
    <location>
        <begin position="311"/>
        <end position="320"/>
    </location>
</feature>
<protein>
    <recommendedName>
        <fullName evidence="5">Transmembrane protein</fullName>
    </recommendedName>
</protein>